<accession>A0A9W6XKR0</accession>
<feature type="region of interest" description="Disordered" evidence="1">
    <location>
        <begin position="1"/>
        <end position="57"/>
    </location>
</feature>
<evidence type="ECO:0000313" key="3">
    <source>
        <dbReference type="Proteomes" id="UP001165121"/>
    </source>
</evidence>
<gene>
    <name evidence="2" type="ORF">Pfra01_001240400</name>
</gene>
<comment type="caution">
    <text evidence="2">The sequence shown here is derived from an EMBL/GenBank/DDBJ whole genome shotgun (WGS) entry which is preliminary data.</text>
</comment>
<dbReference type="Proteomes" id="UP001165121">
    <property type="component" value="Unassembled WGS sequence"/>
</dbReference>
<organism evidence="2 3">
    <name type="scientific">Phytophthora fragariaefolia</name>
    <dbReference type="NCBI Taxonomy" id="1490495"/>
    <lineage>
        <taxon>Eukaryota</taxon>
        <taxon>Sar</taxon>
        <taxon>Stramenopiles</taxon>
        <taxon>Oomycota</taxon>
        <taxon>Peronosporomycetes</taxon>
        <taxon>Peronosporales</taxon>
        <taxon>Peronosporaceae</taxon>
        <taxon>Phytophthora</taxon>
    </lineage>
</organism>
<name>A0A9W6XKR0_9STRA</name>
<feature type="compositionally biased region" description="Acidic residues" evidence="1">
    <location>
        <begin position="34"/>
        <end position="46"/>
    </location>
</feature>
<protein>
    <submittedName>
        <fullName evidence="2">Unnamed protein product</fullName>
    </submittedName>
</protein>
<evidence type="ECO:0000313" key="2">
    <source>
        <dbReference type="EMBL" id="GMF40411.1"/>
    </source>
</evidence>
<proteinExistence type="predicted"/>
<sequence>MVGQKRRTSSRLAPIQRADEGSGSGSDSGKEGCDSIDNEEDGYADIDFEHHDNDEDDVNLVRHMNHSLTKRQRTRSPSDS</sequence>
<keyword evidence="3" id="KW-1185">Reference proteome</keyword>
<evidence type="ECO:0000256" key="1">
    <source>
        <dbReference type="SAM" id="MobiDB-lite"/>
    </source>
</evidence>
<dbReference type="AlphaFoldDB" id="A0A9W6XKR0"/>
<dbReference type="EMBL" id="BSXT01001243">
    <property type="protein sequence ID" value="GMF40411.1"/>
    <property type="molecule type" value="Genomic_DNA"/>
</dbReference>
<reference evidence="2" key="1">
    <citation type="submission" date="2023-04" db="EMBL/GenBank/DDBJ databases">
        <title>Phytophthora fragariaefolia NBRC 109709.</title>
        <authorList>
            <person name="Ichikawa N."/>
            <person name="Sato H."/>
            <person name="Tonouchi N."/>
        </authorList>
    </citation>
    <scope>NUCLEOTIDE SEQUENCE</scope>
    <source>
        <strain evidence="2">NBRC 109709</strain>
    </source>
</reference>